<dbReference type="STRING" id="1797.RMCT_1499"/>
<dbReference type="AlphaFoldDB" id="A0A124E842"/>
<gene>
    <name evidence="2" type="ORF">RMCT_1499</name>
</gene>
<feature type="compositionally biased region" description="Basic and acidic residues" evidence="1">
    <location>
        <begin position="117"/>
        <end position="135"/>
    </location>
</feature>
<organism evidence="2 3">
    <name type="scientific">Mycolicibacterium thermoresistibile</name>
    <name type="common">Mycobacterium thermoresistibile</name>
    <dbReference type="NCBI Taxonomy" id="1797"/>
    <lineage>
        <taxon>Bacteria</taxon>
        <taxon>Bacillati</taxon>
        <taxon>Actinomycetota</taxon>
        <taxon>Actinomycetes</taxon>
        <taxon>Mycobacteriales</taxon>
        <taxon>Mycobacteriaceae</taxon>
        <taxon>Mycolicibacterium</taxon>
    </lineage>
</organism>
<accession>A0A124E842</accession>
<evidence type="ECO:0000313" key="2">
    <source>
        <dbReference type="EMBL" id="GAT14529.1"/>
    </source>
</evidence>
<proteinExistence type="predicted"/>
<feature type="region of interest" description="Disordered" evidence="1">
    <location>
        <begin position="111"/>
        <end position="135"/>
    </location>
</feature>
<reference evidence="3" key="2">
    <citation type="submission" date="2016-02" db="EMBL/GenBank/DDBJ databases">
        <title>Draft genome sequence of five rapidly growing Mycobacterium species.</title>
        <authorList>
            <person name="Katahira K."/>
            <person name="Gotou Y."/>
            <person name="Iida K."/>
            <person name="Ogura Y."/>
            <person name="Hayashi T."/>
        </authorList>
    </citation>
    <scope>NUCLEOTIDE SEQUENCE [LARGE SCALE GENOMIC DNA]</scope>
    <source>
        <strain evidence="3">JCM6362</strain>
    </source>
</reference>
<protein>
    <submittedName>
        <fullName evidence="2">4-hydroxy-tetrahydrodipicolinate reductase</fullName>
    </submittedName>
</protein>
<dbReference type="EMBL" id="BCTB01000009">
    <property type="protein sequence ID" value="GAT14529.1"/>
    <property type="molecule type" value="Genomic_DNA"/>
</dbReference>
<comment type="caution">
    <text evidence="2">The sequence shown here is derived from an EMBL/GenBank/DDBJ whole genome shotgun (WGS) entry which is preliminary data.</text>
</comment>
<evidence type="ECO:0000256" key="1">
    <source>
        <dbReference type="SAM" id="MobiDB-lite"/>
    </source>
</evidence>
<name>A0A124E842_MYCTH</name>
<sequence>MTMVTLSPDLVATSRGTLATGCPCDSKLVETVTMQHVSAPSGVAIILGRSTATIRDFRIKGPVRPPQGGVPDGGRISTVGIGAIYSTAESGVRATGDDLRAARCLDGSVRSGGVREGAPHGRAAHDDTRELVRSC</sequence>
<dbReference type="Proteomes" id="UP000069654">
    <property type="component" value="Unassembled WGS sequence"/>
</dbReference>
<reference evidence="2 3" key="1">
    <citation type="journal article" date="2016" name="Genome Announc.">
        <title>Draft Genome Sequences of Five Rapidly Growing Mycobacterium Species, M. thermoresistibile, M. fortuitum subsp. acetamidolyticum, M. canariasense, M. brisbanense, and M. novocastrense.</title>
        <authorList>
            <person name="Katahira K."/>
            <person name="Ogura Y."/>
            <person name="Gotoh Y."/>
            <person name="Hayashi T."/>
        </authorList>
    </citation>
    <scope>NUCLEOTIDE SEQUENCE [LARGE SCALE GENOMIC DNA]</scope>
    <source>
        <strain evidence="2 3">JCM6362</strain>
    </source>
</reference>
<evidence type="ECO:0000313" key="3">
    <source>
        <dbReference type="Proteomes" id="UP000069654"/>
    </source>
</evidence>